<comment type="caution">
    <text evidence="2">The sequence shown here is derived from an EMBL/GenBank/DDBJ whole genome shotgun (WGS) entry which is preliminary data.</text>
</comment>
<keyword evidence="3" id="KW-1185">Reference proteome</keyword>
<gene>
    <name evidence="2" type="ORF">HNY73_012349</name>
</gene>
<dbReference type="EMBL" id="JABXBU010001863">
    <property type="protein sequence ID" value="KAF8782014.1"/>
    <property type="molecule type" value="Genomic_DNA"/>
</dbReference>
<sequence>MIPRSQPTFPNRFRRPFMPAPQCPKCQSERNGNYDSHSREEICDYCNKTISYQAYRVCDCGCRPVVPGQPIPAYISRMMGFGDQDFSMSNTKPGKVKGSPETLFFETYHDED</sequence>
<evidence type="ECO:0000256" key="1">
    <source>
        <dbReference type="SAM" id="MobiDB-lite"/>
    </source>
</evidence>
<organism evidence="2 3">
    <name type="scientific">Argiope bruennichi</name>
    <name type="common">Wasp spider</name>
    <name type="synonym">Aranea bruennichi</name>
    <dbReference type="NCBI Taxonomy" id="94029"/>
    <lineage>
        <taxon>Eukaryota</taxon>
        <taxon>Metazoa</taxon>
        <taxon>Ecdysozoa</taxon>
        <taxon>Arthropoda</taxon>
        <taxon>Chelicerata</taxon>
        <taxon>Arachnida</taxon>
        <taxon>Araneae</taxon>
        <taxon>Araneomorphae</taxon>
        <taxon>Entelegynae</taxon>
        <taxon>Araneoidea</taxon>
        <taxon>Araneidae</taxon>
        <taxon>Argiope</taxon>
    </lineage>
</organism>
<dbReference type="AlphaFoldDB" id="A0A8T0EWC2"/>
<evidence type="ECO:0000313" key="2">
    <source>
        <dbReference type="EMBL" id="KAF8782014.1"/>
    </source>
</evidence>
<evidence type="ECO:0000313" key="3">
    <source>
        <dbReference type="Proteomes" id="UP000807504"/>
    </source>
</evidence>
<proteinExistence type="predicted"/>
<reference evidence="2" key="2">
    <citation type="submission" date="2020-06" db="EMBL/GenBank/DDBJ databases">
        <authorList>
            <person name="Sheffer M."/>
        </authorList>
    </citation>
    <scope>NUCLEOTIDE SEQUENCE</scope>
</reference>
<dbReference type="Proteomes" id="UP000807504">
    <property type="component" value="Unassembled WGS sequence"/>
</dbReference>
<feature type="region of interest" description="Disordered" evidence="1">
    <location>
        <begin position="1"/>
        <end position="37"/>
    </location>
</feature>
<reference evidence="2" key="1">
    <citation type="journal article" date="2020" name="bioRxiv">
        <title>Chromosome-level reference genome of the European wasp spider Argiope bruennichi: a resource for studies on range expansion and evolutionary adaptation.</title>
        <authorList>
            <person name="Sheffer M.M."/>
            <person name="Hoppe A."/>
            <person name="Krehenwinkel H."/>
            <person name="Uhl G."/>
            <person name="Kuss A.W."/>
            <person name="Jensen L."/>
            <person name="Jensen C."/>
            <person name="Gillespie R.G."/>
            <person name="Hoff K.J."/>
            <person name="Prost S."/>
        </authorList>
    </citation>
    <scope>NUCLEOTIDE SEQUENCE</scope>
</reference>
<accession>A0A8T0EWC2</accession>
<protein>
    <submittedName>
        <fullName evidence="2">Uncharacterized protein</fullName>
    </submittedName>
</protein>
<name>A0A8T0EWC2_ARGBR</name>